<proteinExistence type="predicted"/>
<evidence type="ECO:0000259" key="2">
    <source>
        <dbReference type="PROSITE" id="PS51465"/>
    </source>
</evidence>
<reference evidence="3" key="1">
    <citation type="submission" date="2019-03" db="EMBL/GenBank/DDBJ databases">
        <title>Long read genome sequence of the mycoparasitic Pythium oligandrum ATCC 38472 isolated from sugarbeet rhizosphere.</title>
        <authorList>
            <person name="Gaulin E."/>
        </authorList>
    </citation>
    <scope>NUCLEOTIDE SEQUENCE</scope>
    <source>
        <strain evidence="3">ATCC 38472_TT</strain>
    </source>
</reference>
<evidence type="ECO:0000313" key="3">
    <source>
        <dbReference type="EMBL" id="TMW55447.1"/>
    </source>
</evidence>
<accession>A0A8K1C2W4</accession>
<keyword evidence="1" id="KW-1133">Transmembrane helix</keyword>
<dbReference type="Gene3D" id="3.30.60.30">
    <property type="match status" value="1"/>
</dbReference>
<evidence type="ECO:0000256" key="1">
    <source>
        <dbReference type="SAM" id="Phobius"/>
    </source>
</evidence>
<keyword evidence="4" id="KW-1185">Reference proteome</keyword>
<feature type="domain" description="Kazal-like" evidence="2">
    <location>
        <begin position="80"/>
        <end position="139"/>
    </location>
</feature>
<sequence>MAASPKDGDSLMANKKAATKSLPPKRATSLRFALLVVLITAICGALVAVSVFYSTSGHEEDAKASASARSVPQEKPAALELAEVKCEEQKCKIGGDPICGTNGKTYLNDCYFQNAQCRNASIDKVENWKGYNCPNTCKKNIACKEIGKYLCASDGNVYFGYCNLYIAQCLDESITEVPCDKSIFEGAF</sequence>
<feature type="transmembrane region" description="Helical" evidence="1">
    <location>
        <begin position="32"/>
        <end position="53"/>
    </location>
</feature>
<dbReference type="Pfam" id="PF07648">
    <property type="entry name" value="Kazal_2"/>
    <property type="match status" value="2"/>
</dbReference>
<comment type="caution">
    <text evidence="3">The sequence shown here is derived from an EMBL/GenBank/DDBJ whole genome shotgun (WGS) entry which is preliminary data.</text>
</comment>
<dbReference type="SUPFAM" id="SSF100895">
    <property type="entry name" value="Kazal-type serine protease inhibitors"/>
    <property type="match status" value="2"/>
</dbReference>
<name>A0A8K1C2W4_PYTOL</name>
<dbReference type="InterPro" id="IPR036058">
    <property type="entry name" value="Kazal_dom_sf"/>
</dbReference>
<keyword evidence="1" id="KW-0812">Transmembrane</keyword>
<organism evidence="3 4">
    <name type="scientific">Pythium oligandrum</name>
    <name type="common">Mycoparasitic fungus</name>
    <dbReference type="NCBI Taxonomy" id="41045"/>
    <lineage>
        <taxon>Eukaryota</taxon>
        <taxon>Sar</taxon>
        <taxon>Stramenopiles</taxon>
        <taxon>Oomycota</taxon>
        <taxon>Peronosporomycetes</taxon>
        <taxon>Pythiales</taxon>
        <taxon>Pythiaceae</taxon>
        <taxon>Pythium</taxon>
    </lineage>
</organism>
<dbReference type="OrthoDB" id="6614329at2759"/>
<dbReference type="AlphaFoldDB" id="A0A8K1C2W4"/>
<protein>
    <recommendedName>
        <fullName evidence="2">Kazal-like domain-containing protein</fullName>
    </recommendedName>
</protein>
<dbReference type="Proteomes" id="UP000794436">
    <property type="component" value="Unassembled WGS sequence"/>
</dbReference>
<dbReference type="PROSITE" id="PS51465">
    <property type="entry name" value="KAZAL_2"/>
    <property type="match status" value="1"/>
</dbReference>
<dbReference type="CDD" id="cd00104">
    <property type="entry name" value="KAZAL_FS"/>
    <property type="match status" value="1"/>
</dbReference>
<gene>
    <name evidence="3" type="ORF">Poli38472_010329</name>
</gene>
<dbReference type="InterPro" id="IPR002350">
    <property type="entry name" value="Kazal_dom"/>
</dbReference>
<keyword evidence="1" id="KW-0472">Membrane</keyword>
<dbReference type="EMBL" id="SPLM01000147">
    <property type="protein sequence ID" value="TMW55447.1"/>
    <property type="molecule type" value="Genomic_DNA"/>
</dbReference>
<evidence type="ECO:0000313" key="4">
    <source>
        <dbReference type="Proteomes" id="UP000794436"/>
    </source>
</evidence>